<accession>A0A930VE48</accession>
<evidence type="ECO:0000313" key="4">
    <source>
        <dbReference type="Proteomes" id="UP000640489"/>
    </source>
</evidence>
<feature type="region of interest" description="Disordered" evidence="1">
    <location>
        <begin position="30"/>
        <end position="54"/>
    </location>
</feature>
<sequence>MSTRTLLAALTTATSLVALAGCTGEPVAQDSTAAGAPADGTAGGTPSAEPVADPLAGTYQTSAMSLRKMARTAEAAGFATADVREYLAGNFPGAHEVEYSLKLAGGWWIVFNEIDGGSAEEAWAGPYHVVDATTVEAGVPPCGPITYGYRLDGDVLSLDLLEDDCPGPDGRVPLGELIAQTIISETDTYQRVG</sequence>
<feature type="chain" id="PRO_5039139813" description="Lipoprotein" evidence="2">
    <location>
        <begin position="21"/>
        <end position="193"/>
    </location>
</feature>
<dbReference type="Proteomes" id="UP000640489">
    <property type="component" value="Unassembled WGS sequence"/>
</dbReference>
<evidence type="ECO:0000256" key="1">
    <source>
        <dbReference type="SAM" id="MobiDB-lite"/>
    </source>
</evidence>
<evidence type="ECO:0000256" key="2">
    <source>
        <dbReference type="SAM" id="SignalP"/>
    </source>
</evidence>
<reference evidence="3" key="1">
    <citation type="submission" date="2020-11" db="EMBL/GenBank/DDBJ databases">
        <title>Nocardioides sp. nov., isolated from Soil of Cynanchum wilfordii Hemsley rhizosphere.</title>
        <authorList>
            <person name="Lee J.-S."/>
            <person name="Suh M.K."/>
            <person name="Kim J.-S."/>
        </authorList>
    </citation>
    <scope>NUCLEOTIDE SEQUENCE</scope>
    <source>
        <strain evidence="3">KCTC 19275</strain>
    </source>
</reference>
<keyword evidence="4" id="KW-1185">Reference proteome</keyword>
<protein>
    <recommendedName>
        <fullName evidence="5">Lipoprotein</fullName>
    </recommendedName>
</protein>
<feature type="signal peptide" evidence="2">
    <location>
        <begin position="1"/>
        <end position="20"/>
    </location>
</feature>
<proteinExistence type="predicted"/>
<evidence type="ECO:0008006" key="5">
    <source>
        <dbReference type="Google" id="ProtNLM"/>
    </source>
</evidence>
<name>A0A930VE48_9ACTN</name>
<comment type="caution">
    <text evidence="3">The sequence shown here is derived from an EMBL/GenBank/DDBJ whole genome shotgun (WGS) entry which is preliminary data.</text>
</comment>
<keyword evidence="2" id="KW-0732">Signal</keyword>
<dbReference type="EMBL" id="JADKPN010000006">
    <property type="protein sequence ID" value="MBF4763936.1"/>
    <property type="molecule type" value="Genomic_DNA"/>
</dbReference>
<evidence type="ECO:0000313" key="3">
    <source>
        <dbReference type="EMBL" id="MBF4763936.1"/>
    </source>
</evidence>
<dbReference type="PROSITE" id="PS51257">
    <property type="entry name" value="PROKAR_LIPOPROTEIN"/>
    <property type="match status" value="1"/>
</dbReference>
<dbReference type="RefSeq" id="WP_194707108.1">
    <property type="nucleotide sequence ID" value="NZ_JADKPN010000006.1"/>
</dbReference>
<feature type="compositionally biased region" description="Low complexity" evidence="1">
    <location>
        <begin position="30"/>
        <end position="48"/>
    </location>
</feature>
<gene>
    <name evidence="3" type="ORF">ISU07_12435</name>
</gene>
<organism evidence="3 4">
    <name type="scientific">Nocardioides islandensis</name>
    <dbReference type="NCBI Taxonomy" id="433663"/>
    <lineage>
        <taxon>Bacteria</taxon>
        <taxon>Bacillati</taxon>
        <taxon>Actinomycetota</taxon>
        <taxon>Actinomycetes</taxon>
        <taxon>Propionibacteriales</taxon>
        <taxon>Nocardioidaceae</taxon>
        <taxon>Nocardioides</taxon>
    </lineage>
</organism>
<dbReference type="AlphaFoldDB" id="A0A930VE48"/>